<gene>
    <name evidence="4" type="ORF">HMPREF0091_10506</name>
</gene>
<organism evidence="4 5">
    <name type="scientific">Fannyhessea vaginae DSM 15829</name>
    <dbReference type="NCBI Taxonomy" id="525256"/>
    <lineage>
        <taxon>Bacteria</taxon>
        <taxon>Bacillati</taxon>
        <taxon>Actinomycetota</taxon>
        <taxon>Coriobacteriia</taxon>
        <taxon>Coriobacteriales</taxon>
        <taxon>Atopobiaceae</taxon>
        <taxon>Fannyhessea</taxon>
    </lineage>
</organism>
<dbReference type="PANTHER" id="PTHR30363">
    <property type="entry name" value="HTH-TYPE TRANSCRIPTIONAL REGULATOR SRLR-RELATED"/>
    <property type="match status" value="1"/>
</dbReference>
<protein>
    <submittedName>
        <fullName evidence="4">Transcriptional regulator, DeoR family</fullName>
    </submittedName>
</protein>
<dbReference type="PANTHER" id="PTHR30363:SF44">
    <property type="entry name" value="AGA OPERON TRANSCRIPTIONAL REPRESSOR-RELATED"/>
    <property type="match status" value="1"/>
</dbReference>
<sequence>MNSNGYNTETYQRLTLIRQKLLERGSISTQEISSMFNVSVQTARKYLRDLEAAHQIKRVHGGVVTSSSFFERLRIDIDNKKRLCKAAAQLIESHDTIYIDGGSSYYYLTDYIPSTYNISVFTCSLPIALHIKETTNYKVYVLGGKVNDITFETHSIDTVREAQNYFVDKAFLGISGFTEKEGFTENNAYALALKQQFMKNAKQSIVVAGAKKEGKVALKKAFGFDEIDVFITNKEVHMHLDESIAKQLNILLV</sequence>
<dbReference type="RefSeq" id="WP_006302687.1">
    <property type="nucleotide sequence ID" value="NZ_ACGK02000001.1"/>
</dbReference>
<proteinExistence type="predicted"/>
<dbReference type="InterPro" id="IPR001034">
    <property type="entry name" value="DeoR_HTH"/>
</dbReference>
<dbReference type="GeneID" id="93210122"/>
<comment type="caution">
    <text evidence="4">The sequence shown here is derived from an EMBL/GenBank/DDBJ whole genome shotgun (WGS) entry which is preliminary data.</text>
</comment>
<dbReference type="eggNOG" id="COG1349">
    <property type="taxonomic scope" value="Bacteria"/>
</dbReference>
<feature type="domain" description="HTH deoR-type" evidence="3">
    <location>
        <begin position="10"/>
        <end position="65"/>
    </location>
</feature>
<dbReference type="SUPFAM" id="SSF100950">
    <property type="entry name" value="NagB/RpiA/CoA transferase-like"/>
    <property type="match status" value="1"/>
</dbReference>
<dbReference type="InterPro" id="IPR037171">
    <property type="entry name" value="NagB/RpiA_transferase-like"/>
</dbReference>
<dbReference type="InterPro" id="IPR014036">
    <property type="entry name" value="DeoR-like_C"/>
</dbReference>
<evidence type="ECO:0000256" key="1">
    <source>
        <dbReference type="ARBA" id="ARBA00023015"/>
    </source>
</evidence>
<dbReference type="SUPFAM" id="SSF46785">
    <property type="entry name" value="Winged helix' DNA-binding domain"/>
    <property type="match status" value="1"/>
</dbReference>
<dbReference type="Pfam" id="PF00455">
    <property type="entry name" value="DeoRC"/>
    <property type="match status" value="1"/>
</dbReference>
<dbReference type="Pfam" id="PF08220">
    <property type="entry name" value="HTH_DeoR"/>
    <property type="match status" value="1"/>
</dbReference>
<dbReference type="GO" id="GO:0003700">
    <property type="term" value="F:DNA-binding transcription factor activity"/>
    <property type="evidence" value="ECO:0007669"/>
    <property type="project" value="InterPro"/>
</dbReference>
<dbReference type="EMBL" id="ACGK02000001">
    <property type="protein sequence ID" value="EGF23559.1"/>
    <property type="molecule type" value="Genomic_DNA"/>
</dbReference>
<keyword evidence="2" id="KW-0804">Transcription</keyword>
<keyword evidence="1" id="KW-0805">Transcription regulation</keyword>
<name>F1T4B5_9ACTN</name>
<dbReference type="Gene3D" id="3.40.50.1360">
    <property type="match status" value="1"/>
</dbReference>
<dbReference type="PROSITE" id="PS51000">
    <property type="entry name" value="HTH_DEOR_2"/>
    <property type="match status" value="1"/>
</dbReference>
<dbReference type="InterPro" id="IPR050313">
    <property type="entry name" value="Carb_Metab_HTH_regulators"/>
</dbReference>
<dbReference type="Proteomes" id="UP000005947">
    <property type="component" value="Unassembled WGS sequence"/>
</dbReference>
<evidence type="ECO:0000313" key="5">
    <source>
        <dbReference type="Proteomes" id="UP000005947"/>
    </source>
</evidence>
<dbReference type="Gene3D" id="1.10.10.10">
    <property type="entry name" value="Winged helix-like DNA-binding domain superfamily/Winged helix DNA-binding domain"/>
    <property type="match status" value="1"/>
</dbReference>
<evidence type="ECO:0000259" key="3">
    <source>
        <dbReference type="PROSITE" id="PS51000"/>
    </source>
</evidence>
<dbReference type="AlphaFoldDB" id="F1T4B5"/>
<dbReference type="InterPro" id="IPR036390">
    <property type="entry name" value="WH_DNA-bd_sf"/>
</dbReference>
<accession>F1T4B5</accession>
<dbReference type="SMART" id="SM00420">
    <property type="entry name" value="HTH_DEOR"/>
    <property type="match status" value="1"/>
</dbReference>
<evidence type="ECO:0000256" key="2">
    <source>
        <dbReference type="ARBA" id="ARBA00023163"/>
    </source>
</evidence>
<reference evidence="4 5" key="1">
    <citation type="submission" date="2011-02" db="EMBL/GenBank/DDBJ databases">
        <authorList>
            <person name="Muzny D."/>
            <person name="Qin X."/>
            <person name="Buhay C."/>
            <person name="Dugan-Rocha S."/>
            <person name="Ding Y."/>
            <person name="Chen G."/>
            <person name="Hawes A."/>
            <person name="Holder M."/>
            <person name="Jhangiani S."/>
            <person name="Johnson A."/>
            <person name="Khan Z."/>
            <person name="Li Z."/>
            <person name="Liu W."/>
            <person name="Liu X."/>
            <person name="Perez L."/>
            <person name="Shen H."/>
            <person name="Wang Q."/>
            <person name="Watt J."/>
            <person name="Xi L."/>
            <person name="Xin Y."/>
            <person name="Zhou J."/>
            <person name="Deng J."/>
            <person name="Jiang H."/>
            <person name="Liu Y."/>
            <person name="Qu J."/>
            <person name="Song X.-Z."/>
            <person name="Zhang L."/>
            <person name="Villasana D."/>
            <person name="Johnson A."/>
            <person name="Liu J."/>
            <person name="Liyanage D."/>
            <person name="Lorensuhewa L."/>
            <person name="Robinson T."/>
            <person name="Song A."/>
            <person name="Song B.-B."/>
            <person name="Dinh H."/>
            <person name="Thornton R."/>
            <person name="Coyle M."/>
            <person name="Francisco L."/>
            <person name="Jackson L."/>
            <person name="Javaid M."/>
            <person name="Korchina V."/>
            <person name="Kovar C."/>
            <person name="Mata R."/>
            <person name="Mathew T."/>
            <person name="Ngo R."/>
            <person name="Nguyen L."/>
            <person name="Nguyen N."/>
            <person name="Okwuonu G."/>
            <person name="Ongeri F."/>
            <person name="Pham C."/>
            <person name="Simmons D."/>
            <person name="Wilczek-Boney K."/>
            <person name="Hale W."/>
            <person name="Jakkamsetti A."/>
            <person name="Pham P."/>
            <person name="Ruth R."/>
            <person name="San Lucas F."/>
            <person name="Warren J."/>
            <person name="Zhang J."/>
            <person name="Zhao Z."/>
            <person name="Zhou C."/>
            <person name="Zhu D."/>
            <person name="Lee S."/>
            <person name="Bess C."/>
            <person name="Blankenburg K."/>
            <person name="Forbes L."/>
            <person name="Fu Q."/>
            <person name="Gubbala S."/>
            <person name="Hirani K."/>
            <person name="Jayaseelan J.C."/>
            <person name="Lara F."/>
            <person name="Munidasa M."/>
            <person name="Palculict T."/>
            <person name="Patil S."/>
            <person name="Pu L.-L."/>
            <person name="Saada N."/>
            <person name="Tang L."/>
            <person name="Weissenberger G."/>
            <person name="Zhu Y."/>
            <person name="Hemphill L."/>
            <person name="Shang Y."/>
            <person name="Youmans B."/>
            <person name="Ayvaz T."/>
            <person name="Ross M."/>
            <person name="Santibanez J."/>
            <person name="Aqrawi P."/>
            <person name="Gross S."/>
            <person name="Joshi V."/>
            <person name="Fowler G."/>
            <person name="Nazareth L."/>
            <person name="Reid J."/>
            <person name="Worley K."/>
            <person name="Petrosino J."/>
            <person name="Highlander S."/>
            <person name="Gibbs R."/>
        </authorList>
    </citation>
    <scope>NUCLEOTIDE SEQUENCE [LARGE SCALE GENOMIC DNA]</scope>
    <source>
        <strain evidence="4 5">DSM 15829</strain>
    </source>
</reference>
<dbReference type="OrthoDB" id="7688673at2"/>
<keyword evidence="5" id="KW-1185">Reference proteome</keyword>
<dbReference type="InterPro" id="IPR036388">
    <property type="entry name" value="WH-like_DNA-bd_sf"/>
</dbReference>
<dbReference type="SMART" id="SM01134">
    <property type="entry name" value="DeoRC"/>
    <property type="match status" value="1"/>
</dbReference>
<evidence type="ECO:0000313" key="4">
    <source>
        <dbReference type="EMBL" id="EGF23559.1"/>
    </source>
</evidence>